<dbReference type="Proteomes" id="UP000283896">
    <property type="component" value="Unassembled WGS sequence"/>
</dbReference>
<evidence type="ECO:0008006" key="4">
    <source>
        <dbReference type="Google" id="ProtNLM"/>
    </source>
</evidence>
<dbReference type="STRING" id="69896.S284_04950"/>
<dbReference type="EMBL" id="MPBG01000002">
    <property type="protein sequence ID" value="RMI88914.1"/>
    <property type="molecule type" value="Genomic_DNA"/>
</dbReference>
<accession>A0A421NYA9</accession>
<dbReference type="NCBIfam" id="NF038065">
    <property type="entry name" value="Pr6Pr"/>
    <property type="match status" value="1"/>
</dbReference>
<keyword evidence="3" id="KW-1185">Reference proteome</keyword>
<comment type="caution">
    <text evidence="2">The sequence shown here is derived from an EMBL/GenBank/DDBJ whole genome shotgun (WGS) entry which is preliminary data.</text>
</comment>
<keyword evidence="1" id="KW-0472">Membrane</keyword>
<sequence length="219" mass="25826">MYTKKTFFKNYKDNFVVLSIAIILGTIAFITFGRHVYEIISYRKCFSDLIYKFTSESNILVLGVMIAFFTPLRKSSSFTYLAFIALISISFTSIVNHTILDRDEIKGFNFKDAIHYRHTIIPLFYVIFYFLSKEIYALSLKKVYMGLIHPLLYFCFFLIKGLIMGKSYVYPYGFIDPYRPGIFKIKEIQGYRFLLLMVLVLTISLYLYSSLLTYIKKKY</sequence>
<keyword evidence="1" id="KW-1133">Transmembrane helix</keyword>
<proteinExistence type="predicted"/>
<feature type="transmembrane region" description="Helical" evidence="1">
    <location>
        <begin position="49"/>
        <end position="72"/>
    </location>
</feature>
<feature type="transmembrane region" description="Helical" evidence="1">
    <location>
        <begin position="120"/>
        <end position="139"/>
    </location>
</feature>
<evidence type="ECO:0000313" key="2">
    <source>
        <dbReference type="EMBL" id="RMI88914.1"/>
    </source>
</evidence>
<protein>
    <recommendedName>
        <fullName evidence="4">Integral membrane protein</fullName>
    </recommendedName>
</protein>
<dbReference type="InterPro" id="IPR049713">
    <property type="entry name" value="Pr6Pr-like"/>
</dbReference>
<organism evidence="2 3">
    <name type="scientific">Candidatus Phytoplasma solani</name>
    <dbReference type="NCBI Taxonomy" id="69896"/>
    <lineage>
        <taxon>Bacteria</taxon>
        <taxon>Bacillati</taxon>
        <taxon>Mycoplasmatota</taxon>
        <taxon>Mollicutes</taxon>
        <taxon>Acholeplasmatales</taxon>
        <taxon>Acholeplasmataceae</taxon>
        <taxon>Candidatus Phytoplasma</taxon>
        <taxon>16SrXII (Stolbur group)</taxon>
    </lineage>
</organism>
<dbReference type="RefSeq" id="WP_122225342.1">
    <property type="nucleotide sequence ID" value="NZ_MPBG01000002.1"/>
</dbReference>
<feature type="transmembrane region" description="Helical" evidence="1">
    <location>
        <begin position="15"/>
        <end position="37"/>
    </location>
</feature>
<keyword evidence="1" id="KW-0812">Transmembrane</keyword>
<feature type="transmembrane region" description="Helical" evidence="1">
    <location>
        <begin position="193"/>
        <end position="215"/>
    </location>
</feature>
<dbReference type="OrthoDB" id="386150at2"/>
<evidence type="ECO:0000256" key="1">
    <source>
        <dbReference type="SAM" id="Phobius"/>
    </source>
</evidence>
<evidence type="ECO:0000313" key="3">
    <source>
        <dbReference type="Proteomes" id="UP000283896"/>
    </source>
</evidence>
<feature type="transmembrane region" description="Helical" evidence="1">
    <location>
        <begin position="78"/>
        <end position="99"/>
    </location>
</feature>
<name>A0A421NYA9_9MOLU</name>
<gene>
    <name evidence="2" type="ORF">PSSA1_v1c1190</name>
</gene>
<reference evidence="3" key="1">
    <citation type="submission" date="2016-11" db="EMBL/GenBank/DDBJ databases">
        <title>Genome sequence of Candidatus Phytoplasma solani strain SA-1.</title>
        <authorList>
            <person name="Haryono M."/>
            <person name="Samarzija I."/>
            <person name="Seruga Music M."/>
            <person name="Hogenhout S."/>
            <person name="Kuo C.-H."/>
        </authorList>
    </citation>
    <scope>NUCLEOTIDE SEQUENCE [LARGE SCALE GENOMIC DNA]</scope>
    <source>
        <strain evidence="3">SA-1</strain>
    </source>
</reference>
<dbReference type="AlphaFoldDB" id="A0A421NYA9"/>
<feature type="transmembrane region" description="Helical" evidence="1">
    <location>
        <begin position="151"/>
        <end position="172"/>
    </location>
</feature>